<evidence type="ECO:0000313" key="2">
    <source>
        <dbReference type="Proteomes" id="UP001500782"/>
    </source>
</evidence>
<reference evidence="1 2" key="1">
    <citation type="journal article" date="2019" name="Int. J. Syst. Evol. Microbiol.">
        <title>The Global Catalogue of Microorganisms (GCM) 10K type strain sequencing project: providing services to taxonomists for standard genome sequencing and annotation.</title>
        <authorList>
            <consortium name="The Broad Institute Genomics Platform"/>
            <consortium name="The Broad Institute Genome Sequencing Center for Infectious Disease"/>
            <person name="Wu L."/>
            <person name="Ma J."/>
        </authorList>
    </citation>
    <scope>NUCLEOTIDE SEQUENCE [LARGE SCALE GENOMIC DNA]</scope>
    <source>
        <strain evidence="1 2">JCM 9731</strain>
    </source>
</reference>
<name>A0ABN0VXC2_9BACI</name>
<sequence>MSKVDEYQEINNLLNEFIQSIHFYEKDEACTFYEHLKDIDTSQLDQATLDKLELYTFRYYTFIHDYSNALEIMNKLHTRYDSMDEEDQILFNTYEGIYKVSHEDIEIGIGIFQKIIDEYDDLPGIVKSDLYYHLCWGYVYLDDYKRSVVFGNKALDLYLGEFNLLRIIYTQMLLAISHLNLGFYNEAEDIYKHLIRNTKILRLNKLLPHIEYNQIAALVKAGNYSKAIKNTQNLLKTLDKDEELYIKTLLSLAEAKIMNRELSDIEELIELVKERSSRKQAFEKYELLSNYYERKLASEYDAYKYLIDKLAPYLLKNKEKKLLLDLTRMMGDYFIKQRNYELASNYYELNLSLN</sequence>
<gene>
    <name evidence="1" type="ORF">GCM10008967_07760</name>
</gene>
<proteinExistence type="predicted"/>
<evidence type="ECO:0000313" key="1">
    <source>
        <dbReference type="EMBL" id="GAA0319675.1"/>
    </source>
</evidence>
<dbReference type="EMBL" id="BAAADJ010000006">
    <property type="protein sequence ID" value="GAA0319675.1"/>
    <property type="molecule type" value="Genomic_DNA"/>
</dbReference>
<evidence type="ECO:0008006" key="3">
    <source>
        <dbReference type="Google" id="ProtNLM"/>
    </source>
</evidence>
<organism evidence="1 2">
    <name type="scientific">Bacillus carboniphilus</name>
    <dbReference type="NCBI Taxonomy" id="86663"/>
    <lineage>
        <taxon>Bacteria</taxon>
        <taxon>Bacillati</taxon>
        <taxon>Bacillota</taxon>
        <taxon>Bacilli</taxon>
        <taxon>Bacillales</taxon>
        <taxon>Bacillaceae</taxon>
        <taxon>Bacillus</taxon>
    </lineage>
</organism>
<dbReference type="RefSeq" id="WP_343796547.1">
    <property type="nucleotide sequence ID" value="NZ_BAAADJ010000006.1"/>
</dbReference>
<accession>A0ABN0VXC2</accession>
<comment type="caution">
    <text evidence="1">The sequence shown here is derived from an EMBL/GenBank/DDBJ whole genome shotgun (WGS) entry which is preliminary data.</text>
</comment>
<dbReference type="Proteomes" id="UP001500782">
    <property type="component" value="Unassembled WGS sequence"/>
</dbReference>
<protein>
    <recommendedName>
        <fullName evidence="3">Aspartate phosphatase</fullName>
    </recommendedName>
</protein>
<keyword evidence="2" id="KW-1185">Reference proteome</keyword>
<dbReference type="SUPFAM" id="SSF48452">
    <property type="entry name" value="TPR-like"/>
    <property type="match status" value="1"/>
</dbReference>
<dbReference type="Gene3D" id="1.25.40.10">
    <property type="entry name" value="Tetratricopeptide repeat domain"/>
    <property type="match status" value="1"/>
</dbReference>
<dbReference type="InterPro" id="IPR011990">
    <property type="entry name" value="TPR-like_helical_dom_sf"/>
</dbReference>